<reference evidence="1 2" key="1">
    <citation type="journal article" date="2019" name="Sci. Rep.">
        <title>Orb-weaving spider Araneus ventricosus genome elucidates the spidroin gene catalogue.</title>
        <authorList>
            <person name="Kono N."/>
            <person name="Nakamura H."/>
            <person name="Ohtoshi R."/>
            <person name="Moran D.A.P."/>
            <person name="Shinohara A."/>
            <person name="Yoshida Y."/>
            <person name="Fujiwara M."/>
            <person name="Mori M."/>
            <person name="Tomita M."/>
            <person name="Arakawa K."/>
        </authorList>
    </citation>
    <scope>NUCLEOTIDE SEQUENCE [LARGE SCALE GENOMIC DNA]</scope>
</reference>
<accession>A0A4Y2HFM1</accession>
<dbReference type="Proteomes" id="UP000499080">
    <property type="component" value="Unassembled WGS sequence"/>
</dbReference>
<feature type="non-terminal residue" evidence="1">
    <location>
        <position position="1"/>
    </location>
</feature>
<sequence length="27" mass="3141">NAKSYKRLVKKSLRIDVSESRVGDMFL</sequence>
<protein>
    <submittedName>
        <fullName evidence="1">Uncharacterized protein</fullName>
    </submittedName>
</protein>
<comment type="caution">
    <text evidence="1">The sequence shown here is derived from an EMBL/GenBank/DDBJ whole genome shotgun (WGS) entry which is preliminary data.</text>
</comment>
<evidence type="ECO:0000313" key="2">
    <source>
        <dbReference type="Proteomes" id="UP000499080"/>
    </source>
</evidence>
<dbReference type="AlphaFoldDB" id="A0A4Y2HFM1"/>
<gene>
    <name evidence="1" type="ORF">AVEN_98115-2_1</name>
</gene>
<keyword evidence="2" id="KW-1185">Reference proteome</keyword>
<name>A0A4Y2HFM1_ARAVE</name>
<dbReference type="EMBL" id="BGPR01001906">
    <property type="protein sequence ID" value="GBM64075.1"/>
    <property type="molecule type" value="Genomic_DNA"/>
</dbReference>
<proteinExistence type="predicted"/>
<evidence type="ECO:0000313" key="1">
    <source>
        <dbReference type="EMBL" id="GBM64075.1"/>
    </source>
</evidence>
<organism evidence="1 2">
    <name type="scientific">Araneus ventricosus</name>
    <name type="common">Orbweaver spider</name>
    <name type="synonym">Epeira ventricosa</name>
    <dbReference type="NCBI Taxonomy" id="182803"/>
    <lineage>
        <taxon>Eukaryota</taxon>
        <taxon>Metazoa</taxon>
        <taxon>Ecdysozoa</taxon>
        <taxon>Arthropoda</taxon>
        <taxon>Chelicerata</taxon>
        <taxon>Arachnida</taxon>
        <taxon>Araneae</taxon>
        <taxon>Araneomorphae</taxon>
        <taxon>Entelegynae</taxon>
        <taxon>Araneoidea</taxon>
        <taxon>Araneidae</taxon>
        <taxon>Araneus</taxon>
    </lineage>
</organism>